<dbReference type="AlphaFoldDB" id="A0A8C5BTA1"/>
<dbReference type="GO" id="GO:0035803">
    <property type="term" value="P:egg coat formation"/>
    <property type="evidence" value="ECO:0007669"/>
    <property type="project" value="TreeGrafter"/>
</dbReference>
<keyword evidence="2" id="KW-0732">Signal</keyword>
<reference evidence="4" key="2">
    <citation type="submission" date="2025-09" db="UniProtKB">
        <authorList>
            <consortium name="Ensembl"/>
        </authorList>
    </citation>
    <scope>IDENTIFICATION</scope>
</reference>
<evidence type="ECO:0000313" key="4">
    <source>
        <dbReference type="Ensembl" id="ENSGMOP00000048612.1"/>
    </source>
</evidence>
<dbReference type="PROSITE" id="PS51034">
    <property type="entry name" value="ZP_2"/>
    <property type="match status" value="1"/>
</dbReference>
<accession>A0A8C5BTA1</accession>
<feature type="signal peptide" evidence="2">
    <location>
        <begin position="1"/>
        <end position="21"/>
    </location>
</feature>
<gene>
    <name evidence="4" type="primary">LOC115549018</name>
</gene>
<dbReference type="GO" id="GO:0007339">
    <property type="term" value="P:binding of sperm to zona pellucida"/>
    <property type="evidence" value="ECO:0007669"/>
    <property type="project" value="TreeGrafter"/>
</dbReference>
<dbReference type="InterPro" id="IPR042235">
    <property type="entry name" value="ZP-C_dom"/>
</dbReference>
<dbReference type="GO" id="GO:2000344">
    <property type="term" value="P:positive regulation of acrosome reaction"/>
    <property type="evidence" value="ECO:0007669"/>
    <property type="project" value="TreeGrafter"/>
</dbReference>
<reference evidence="4" key="1">
    <citation type="submission" date="2025-08" db="UniProtKB">
        <authorList>
            <consortium name="Ensembl"/>
        </authorList>
    </citation>
    <scope>IDENTIFICATION</scope>
</reference>
<dbReference type="Ensembl" id="ENSGMOT00000060584.1">
    <property type="protein sequence ID" value="ENSGMOP00000048612.1"/>
    <property type="gene ID" value="ENSGMOG00000024826.1"/>
</dbReference>
<sequence>MAFPFSSVALLVLVAAVLVNADMKADCGPDGLTLVWTEARSLMDFSLLRLGSCRPTAVSLREAMFSVEFGDCNFRRTVTKDILEYSNDLTLVSPGNTKTTFHHPVSCTFEKAVDWAPPMYDPSMLQTYGQGDLLFSMDIMNGDFSGPAQSLAFSLGSLIPIMATVGQDSHQPLLLLLDECVATNTPDLQQESAVYSIISNHGCLMDSKGARSRFEPRVVSSEIRLSLQAFKFAVGKEVYIHCTLEAWDPSAFFPNKKACHIVGNGWELLDDPSMSSLCGCCDTSCSSRKTRSPSGGGIKNSAVLGPLTIVD</sequence>
<dbReference type="Proteomes" id="UP000694546">
    <property type="component" value="Chromosome 8"/>
</dbReference>
<organism evidence="4 5">
    <name type="scientific">Gadus morhua</name>
    <name type="common">Atlantic cod</name>
    <dbReference type="NCBI Taxonomy" id="8049"/>
    <lineage>
        <taxon>Eukaryota</taxon>
        <taxon>Metazoa</taxon>
        <taxon>Chordata</taxon>
        <taxon>Craniata</taxon>
        <taxon>Vertebrata</taxon>
        <taxon>Euteleostomi</taxon>
        <taxon>Actinopterygii</taxon>
        <taxon>Neopterygii</taxon>
        <taxon>Teleostei</taxon>
        <taxon>Neoteleostei</taxon>
        <taxon>Acanthomorphata</taxon>
        <taxon>Zeiogadaria</taxon>
        <taxon>Gadariae</taxon>
        <taxon>Gadiformes</taxon>
        <taxon>Gadoidei</taxon>
        <taxon>Gadidae</taxon>
        <taxon>Gadus</taxon>
    </lineage>
</organism>
<dbReference type="GO" id="GO:0031012">
    <property type="term" value="C:extracellular matrix"/>
    <property type="evidence" value="ECO:0007669"/>
    <property type="project" value="TreeGrafter"/>
</dbReference>
<keyword evidence="1" id="KW-1015">Disulfide bond</keyword>
<proteinExistence type="predicted"/>
<dbReference type="InterPro" id="IPR055355">
    <property type="entry name" value="ZP-C"/>
</dbReference>
<dbReference type="Gene3D" id="2.60.40.4100">
    <property type="entry name" value="Zona pellucida, ZP-C domain"/>
    <property type="match status" value="1"/>
</dbReference>
<dbReference type="PANTHER" id="PTHR11576:SF3">
    <property type="entry name" value="SI:CH211-14A17.6-RELATED"/>
    <property type="match status" value="1"/>
</dbReference>
<evidence type="ECO:0000256" key="2">
    <source>
        <dbReference type="SAM" id="SignalP"/>
    </source>
</evidence>
<dbReference type="OMA" id="MIPIMAS"/>
<feature type="domain" description="ZP" evidence="3">
    <location>
        <begin position="26"/>
        <end position="266"/>
    </location>
</feature>
<name>A0A8C5BTA1_GADMO</name>
<evidence type="ECO:0000259" key="3">
    <source>
        <dbReference type="PROSITE" id="PS51034"/>
    </source>
</evidence>
<dbReference type="InterPro" id="IPR001507">
    <property type="entry name" value="ZP_dom"/>
</dbReference>
<dbReference type="SMART" id="SM00241">
    <property type="entry name" value="ZP"/>
    <property type="match status" value="1"/>
</dbReference>
<dbReference type="GeneID" id="115549018"/>
<dbReference type="GeneTree" id="ENSGT01030000234567"/>
<evidence type="ECO:0000313" key="5">
    <source>
        <dbReference type="Proteomes" id="UP000694546"/>
    </source>
</evidence>
<evidence type="ECO:0000256" key="1">
    <source>
        <dbReference type="ARBA" id="ARBA00023157"/>
    </source>
</evidence>
<keyword evidence="5" id="KW-1185">Reference proteome</keyword>
<dbReference type="PANTHER" id="PTHR11576">
    <property type="entry name" value="ZONA PELLUCIDA SPERM-BINDING PROTEIN 3"/>
    <property type="match status" value="1"/>
</dbReference>
<feature type="chain" id="PRO_5045192285" evidence="2">
    <location>
        <begin position="22"/>
        <end position="311"/>
    </location>
</feature>
<dbReference type="Pfam" id="PF00100">
    <property type="entry name" value="Zona_pellucida"/>
    <property type="match status" value="1"/>
</dbReference>
<dbReference type="OrthoDB" id="9928644at2759"/>
<dbReference type="GO" id="GO:0032190">
    <property type="term" value="F:acrosin binding"/>
    <property type="evidence" value="ECO:0007669"/>
    <property type="project" value="TreeGrafter"/>
</dbReference>
<dbReference type="Gene3D" id="2.60.40.3210">
    <property type="entry name" value="Zona pellucida, ZP-N domain"/>
    <property type="match status" value="1"/>
</dbReference>
<protein>
    <submittedName>
        <fullName evidence="4">Zona pellucida glycoprotein 3f, tandem duplicate 1</fullName>
    </submittedName>
</protein>
<dbReference type="RefSeq" id="XP_030219857.1">
    <property type="nucleotide sequence ID" value="XM_030363997.1"/>
</dbReference>